<dbReference type="EC" id="4.2.2.n1" evidence="2"/>
<dbReference type="Gene3D" id="2.40.240.50">
    <property type="entry name" value="Barwin-like endoglucanases"/>
    <property type="match status" value="1"/>
</dbReference>
<dbReference type="PIRSF" id="PIRSF019422">
    <property type="entry name" value="MltA"/>
    <property type="match status" value="1"/>
</dbReference>
<evidence type="ECO:0000256" key="3">
    <source>
        <dbReference type="ARBA" id="ARBA00023239"/>
    </source>
</evidence>
<dbReference type="InterPro" id="IPR005300">
    <property type="entry name" value="MltA_B"/>
</dbReference>
<dbReference type="GO" id="GO:0008933">
    <property type="term" value="F:peptidoglycan lytic transglycosylase activity"/>
    <property type="evidence" value="ECO:0007669"/>
    <property type="project" value="TreeGrafter"/>
</dbReference>
<evidence type="ECO:0000259" key="6">
    <source>
        <dbReference type="SMART" id="SM00925"/>
    </source>
</evidence>
<evidence type="ECO:0000313" key="8">
    <source>
        <dbReference type="Proteomes" id="UP000037507"/>
    </source>
</evidence>
<evidence type="ECO:0000313" key="7">
    <source>
        <dbReference type="EMBL" id="PVE42221.1"/>
    </source>
</evidence>
<dbReference type="GO" id="GO:0019867">
    <property type="term" value="C:outer membrane"/>
    <property type="evidence" value="ECO:0007669"/>
    <property type="project" value="InterPro"/>
</dbReference>
<evidence type="ECO:0000256" key="2">
    <source>
        <dbReference type="ARBA" id="ARBA00012587"/>
    </source>
</evidence>
<accession>A0A2T7UC66</accession>
<proteinExistence type="predicted"/>
<dbReference type="Gene3D" id="2.40.40.10">
    <property type="entry name" value="RlpA-like domain"/>
    <property type="match status" value="2"/>
</dbReference>
<keyword evidence="8" id="KW-1185">Reference proteome</keyword>
<dbReference type="GO" id="GO:0004553">
    <property type="term" value="F:hydrolase activity, hydrolyzing O-glycosyl compounds"/>
    <property type="evidence" value="ECO:0007669"/>
    <property type="project" value="InterPro"/>
</dbReference>
<dbReference type="Proteomes" id="UP000037507">
    <property type="component" value="Unassembled WGS sequence"/>
</dbReference>
<dbReference type="CDD" id="cd14668">
    <property type="entry name" value="mlta_B"/>
    <property type="match status" value="1"/>
</dbReference>
<dbReference type="RefSeq" id="WP_053173343.1">
    <property type="nucleotide sequence ID" value="NZ_LFYT02000017.1"/>
</dbReference>
<dbReference type="STRING" id="1293045.H663_12145"/>
<dbReference type="CDD" id="cd14485">
    <property type="entry name" value="mltA_like_LT_A"/>
    <property type="match status" value="1"/>
</dbReference>
<dbReference type="SUPFAM" id="SSF50685">
    <property type="entry name" value="Barwin-like endoglucanases"/>
    <property type="match status" value="1"/>
</dbReference>
<comment type="catalytic activity">
    <reaction evidence="1">
        <text>Exolytic cleavage of the (1-&gt;4)-beta-glycosidic linkage between N-acetylmuramic acid (MurNAc) and N-acetylglucosamine (GlcNAc) residues in peptidoglycan, from either the reducing or the non-reducing ends of the peptidoglycan chains, with concomitant formation of a 1,6-anhydrobond in the MurNAc residue.</text>
        <dbReference type="EC" id="4.2.2.n1"/>
    </reaction>
</comment>
<dbReference type="EMBL" id="LFYT02000017">
    <property type="protein sequence ID" value="PVE42221.1"/>
    <property type="molecule type" value="Genomic_DNA"/>
</dbReference>
<dbReference type="InterPro" id="IPR010611">
    <property type="entry name" value="3D_dom"/>
</dbReference>
<dbReference type="OrthoDB" id="9783686at2"/>
<dbReference type="Pfam" id="PF03562">
    <property type="entry name" value="MltA"/>
    <property type="match status" value="1"/>
</dbReference>
<comment type="caution">
    <text evidence="7">The sequence shown here is derived from an EMBL/GenBank/DDBJ whole genome shotgun (WGS) entry which is preliminary data.</text>
</comment>
<dbReference type="PANTHER" id="PTHR30124:SF0">
    <property type="entry name" value="MEMBRANE-BOUND LYTIC MUREIN TRANSGLYCOSYLASE A"/>
    <property type="match status" value="1"/>
</dbReference>
<gene>
    <name evidence="7" type="ORF">H663_013155</name>
</gene>
<protein>
    <recommendedName>
        <fullName evidence="2">peptidoglycan lytic exotransglycosylase</fullName>
        <ecNumber evidence="2">4.2.2.n1</ecNumber>
    </recommendedName>
    <alternativeName>
        <fullName evidence="5">Murein hydrolase A</fullName>
    </alternativeName>
</protein>
<reference evidence="7" key="1">
    <citation type="submission" date="2017-04" db="EMBL/GenBank/DDBJ databases">
        <title>Unexpected and diverse lifestyles within the genus Limnohabitans.</title>
        <authorList>
            <person name="Kasalicky V."/>
            <person name="Mehrshad M."/>
            <person name="Andrei S.-A."/>
            <person name="Salcher M."/>
            <person name="Kratochvilova H."/>
            <person name="Simek K."/>
            <person name="Ghai R."/>
        </authorList>
    </citation>
    <scope>NUCLEOTIDE SEQUENCE [LARGE SCALE GENOMIC DNA]</scope>
    <source>
        <strain evidence="7">II-D5</strain>
    </source>
</reference>
<evidence type="ECO:0000256" key="1">
    <source>
        <dbReference type="ARBA" id="ARBA00001420"/>
    </source>
</evidence>
<keyword evidence="4" id="KW-0961">Cell wall biogenesis/degradation</keyword>
<dbReference type="InterPro" id="IPR036908">
    <property type="entry name" value="RlpA-like_sf"/>
</dbReference>
<organism evidence="7 8">
    <name type="scientific">Limnohabitans planktonicus II-D5</name>
    <dbReference type="NCBI Taxonomy" id="1293045"/>
    <lineage>
        <taxon>Bacteria</taxon>
        <taxon>Pseudomonadati</taxon>
        <taxon>Pseudomonadota</taxon>
        <taxon>Betaproteobacteria</taxon>
        <taxon>Burkholderiales</taxon>
        <taxon>Comamonadaceae</taxon>
        <taxon>Limnohabitans</taxon>
    </lineage>
</organism>
<evidence type="ECO:0000256" key="4">
    <source>
        <dbReference type="ARBA" id="ARBA00023316"/>
    </source>
</evidence>
<dbReference type="GO" id="GO:0009253">
    <property type="term" value="P:peptidoglycan catabolic process"/>
    <property type="evidence" value="ECO:0007669"/>
    <property type="project" value="TreeGrafter"/>
</dbReference>
<dbReference type="SMART" id="SM00925">
    <property type="entry name" value="MltA"/>
    <property type="match status" value="1"/>
</dbReference>
<evidence type="ECO:0000256" key="5">
    <source>
        <dbReference type="ARBA" id="ARBA00030918"/>
    </source>
</evidence>
<name>A0A2T7UC66_9BURK</name>
<dbReference type="PANTHER" id="PTHR30124">
    <property type="entry name" value="MEMBRANE-BOUND LYTIC MUREIN TRANSGLYCOSYLASE A"/>
    <property type="match status" value="1"/>
</dbReference>
<feature type="domain" description="Lytic transglycosylase MltA" evidence="6">
    <location>
        <begin position="171"/>
        <end position="310"/>
    </location>
</feature>
<dbReference type="Pfam" id="PF06725">
    <property type="entry name" value="3D"/>
    <property type="match status" value="1"/>
</dbReference>
<dbReference type="InterPro" id="IPR026044">
    <property type="entry name" value="MltA"/>
</dbReference>
<keyword evidence="3" id="KW-0456">Lyase</keyword>
<dbReference type="GO" id="GO:0009254">
    <property type="term" value="P:peptidoglycan turnover"/>
    <property type="evidence" value="ECO:0007669"/>
    <property type="project" value="InterPro"/>
</dbReference>
<sequence>MVHQTISTKIKPAAKASNKISPMRQLLFFRFKPWWAVAVVAAIVGSLAGCGTAPVATAPPSSGYPPPPASVQDTTTLPPVITQAQSRWVPVRWSELPGVEADAVHEAWPAWLQSCQRPTKPWAQLCPEVQQLAGDSVQAQRNWMRQKLQPYRVESHDQRAEGLLTAYFEPVLNASRLPLGAFNVPLYAAPADLARRKPWYTRKEMETNSTVRAALRGKELVYLADPVDAMVLHIQGSGLVNVTEPDGRQRMVRLAFGGTNDQPYKSIGKWLLDQGLIRDASWPGIKDWIARNPSRVNELLWQNPRVVFFKEEALPANAVPPGPKGAQGVPLTAGRSIAVDRSSIPYGTPVWLRSPGPQTSLDRLVLAQDTGTAIVGAVRADYYAGSGQAAGDLAGRLKQPLQLWVLWPR</sequence>
<dbReference type="GO" id="GO:0071555">
    <property type="term" value="P:cell wall organization"/>
    <property type="evidence" value="ECO:0007669"/>
    <property type="project" value="UniProtKB-KW"/>
</dbReference>
<dbReference type="AlphaFoldDB" id="A0A2T7UC66"/>